<dbReference type="Pfam" id="PF05973">
    <property type="entry name" value="Gp49"/>
    <property type="match status" value="1"/>
</dbReference>
<evidence type="ECO:0000313" key="2">
    <source>
        <dbReference type="Proteomes" id="UP000029067"/>
    </source>
</evidence>
<dbReference type="STRING" id="1688.BCUN_0843"/>
<dbReference type="RefSeq" id="WP_033515639.1">
    <property type="nucleotide sequence ID" value="NZ_JGYV01000010.1"/>
</dbReference>
<proteinExistence type="predicted"/>
<reference evidence="1 2" key="1">
    <citation type="submission" date="2014-03" db="EMBL/GenBank/DDBJ databases">
        <title>Genomics of Bifidobacteria.</title>
        <authorList>
            <person name="Ventura M."/>
            <person name="Milani C."/>
            <person name="Lugli G.A."/>
        </authorList>
    </citation>
    <scope>NUCLEOTIDE SEQUENCE [LARGE SCALE GENOMIC DNA]</scope>
    <source>
        <strain evidence="1 2">LMG 10738</strain>
    </source>
</reference>
<name>A0A087AW60_9BIFI</name>
<accession>A0A087AW60</accession>
<dbReference type="eggNOG" id="COG4683">
    <property type="taxonomic scope" value="Bacteria"/>
</dbReference>
<keyword evidence="2" id="KW-1185">Reference proteome</keyword>
<dbReference type="Proteomes" id="UP000029067">
    <property type="component" value="Unassembled WGS sequence"/>
</dbReference>
<comment type="caution">
    <text evidence="1">The sequence shown here is derived from an EMBL/GenBank/DDBJ whole genome shotgun (WGS) entry which is preliminary data.</text>
</comment>
<evidence type="ECO:0000313" key="1">
    <source>
        <dbReference type="EMBL" id="KFI63010.1"/>
    </source>
</evidence>
<protein>
    <submittedName>
        <fullName evidence="1">Gp49-like PF05973 family protein</fullName>
    </submittedName>
</protein>
<dbReference type="AlphaFoldDB" id="A0A087AW60"/>
<gene>
    <name evidence="1" type="ORF">BCUN_0843</name>
</gene>
<dbReference type="InterPro" id="IPR009241">
    <property type="entry name" value="HigB-like"/>
</dbReference>
<sequence length="119" mass="13850">MWNVILDPIADWLRRIDDDSARQILAAITILQEEGPNLKRPLVGKIEGSSTIKNLKELRPGSHGRSEIRILFTFDPKRNAIMLVGGDKQRKWNKWYPQAIRQAEANYIEWLEQQGKEQQ</sequence>
<dbReference type="OrthoDB" id="330810at2"/>
<dbReference type="EMBL" id="JGYV01000010">
    <property type="protein sequence ID" value="KFI63010.1"/>
    <property type="molecule type" value="Genomic_DNA"/>
</dbReference>
<organism evidence="1 2">
    <name type="scientific">Bifidobacterium cuniculi</name>
    <dbReference type="NCBI Taxonomy" id="1688"/>
    <lineage>
        <taxon>Bacteria</taxon>
        <taxon>Bacillati</taxon>
        <taxon>Actinomycetota</taxon>
        <taxon>Actinomycetes</taxon>
        <taxon>Bifidobacteriales</taxon>
        <taxon>Bifidobacteriaceae</taxon>
        <taxon>Bifidobacterium</taxon>
    </lineage>
</organism>